<sequence>MPPTTEQSQGGQQPDTHPESTDDPSGINTSDDQPKPICSIESLPAELSRKIILNLIDLGGLEALGALVFASPGYFRLYLLERRILLRTAIQKSLGNYVPEAFAVQASASLYRQRNPAVHLITITGVITTLTNYRLHDDQHPDTPNMEDALDMMPEDFLTGMASFYRSVARPLVRECAARFLQHIDPSLEVGELSAMEQTRLLRALYRFQLWCNMFGDGRRASRKAPPHKPQHARQFFSDPFIVAITEDVFESQPEAVATRPPSPNPPVDWPIQLCKGTAERGLWLVHRVLNINDHNELVRTMATYHGRKATFDEELESLDLVVGTPSFLDGCITRWQIR</sequence>
<reference evidence="2" key="2">
    <citation type="submission" date="2023-05" db="EMBL/GenBank/DDBJ databases">
        <authorList>
            <consortium name="Lawrence Berkeley National Laboratory"/>
            <person name="Steindorff A."/>
            <person name="Hensen N."/>
            <person name="Bonometti L."/>
            <person name="Westerberg I."/>
            <person name="Brannstrom I.O."/>
            <person name="Guillou S."/>
            <person name="Cros-Aarteil S."/>
            <person name="Calhoun S."/>
            <person name="Haridas S."/>
            <person name="Kuo A."/>
            <person name="Mondo S."/>
            <person name="Pangilinan J."/>
            <person name="Riley R."/>
            <person name="Labutti K."/>
            <person name="Andreopoulos B."/>
            <person name="Lipzen A."/>
            <person name="Chen C."/>
            <person name="Yanf M."/>
            <person name="Daum C."/>
            <person name="Ng V."/>
            <person name="Clum A."/>
            <person name="Ohm R."/>
            <person name="Martin F."/>
            <person name="Silar P."/>
            <person name="Natvig D."/>
            <person name="Lalanne C."/>
            <person name="Gautier V."/>
            <person name="Ament-Velasquez S.L."/>
            <person name="Kruys A."/>
            <person name="Hutchinson M.I."/>
            <person name="Powell A.J."/>
            <person name="Barry K."/>
            <person name="Miller A.N."/>
            <person name="Grigoriev I.V."/>
            <person name="Debuchy R."/>
            <person name="Gladieux P."/>
            <person name="Thoren M.H."/>
            <person name="Johannesson H."/>
        </authorList>
    </citation>
    <scope>NUCLEOTIDE SEQUENCE</scope>
    <source>
        <strain evidence="2">CBS 141.50</strain>
    </source>
</reference>
<gene>
    <name evidence="2" type="ORF">C8A04DRAFT_28017</name>
</gene>
<evidence type="ECO:0000313" key="3">
    <source>
        <dbReference type="Proteomes" id="UP001302676"/>
    </source>
</evidence>
<dbReference type="EMBL" id="MU853578">
    <property type="protein sequence ID" value="KAK4144329.1"/>
    <property type="molecule type" value="Genomic_DNA"/>
</dbReference>
<protein>
    <submittedName>
        <fullName evidence="2">Uncharacterized protein</fullName>
    </submittedName>
</protein>
<dbReference type="AlphaFoldDB" id="A0AAN6V3Z8"/>
<feature type="region of interest" description="Disordered" evidence="1">
    <location>
        <begin position="1"/>
        <end position="36"/>
    </location>
</feature>
<accession>A0AAN6V3Z8</accession>
<dbReference type="GeneID" id="87817104"/>
<keyword evidence="3" id="KW-1185">Reference proteome</keyword>
<proteinExistence type="predicted"/>
<reference evidence="2" key="1">
    <citation type="journal article" date="2023" name="Mol. Phylogenet. Evol.">
        <title>Genome-scale phylogeny and comparative genomics of the fungal order Sordariales.</title>
        <authorList>
            <person name="Hensen N."/>
            <person name="Bonometti L."/>
            <person name="Westerberg I."/>
            <person name="Brannstrom I.O."/>
            <person name="Guillou S."/>
            <person name="Cros-Aarteil S."/>
            <person name="Calhoun S."/>
            <person name="Haridas S."/>
            <person name="Kuo A."/>
            <person name="Mondo S."/>
            <person name="Pangilinan J."/>
            <person name="Riley R."/>
            <person name="LaButti K."/>
            <person name="Andreopoulos B."/>
            <person name="Lipzen A."/>
            <person name="Chen C."/>
            <person name="Yan M."/>
            <person name="Daum C."/>
            <person name="Ng V."/>
            <person name="Clum A."/>
            <person name="Steindorff A."/>
            <person name="Ohm R.A."/>
            <person name="Martin F."/>
            <person name="Silar P."/>
            <person name="Natvig D.O."/>
            <person name="Lalanne C."/>
            <person name="Gautier V."/>
            <person name="Ament-Velasquez S.L."/>
            <person name="Kruys A."/>
            <person name="Hutchinson M.I."/>
            <person name="Powell A.J."/>
            <person name="Barry K."/>
            <person name="Miller A.N."/>
            <person name="Grigoriev I.V."/>
            <person name="Debuchy R."/>
            <person name="Gladieux P."/>
            <person name="Hiltunen Thoren M."/>
            <person name="Johannesson H."/>
        </authorList>
    </citation>
    <scope>NUCLEOTIDE SEQUENCE</scope>
    <source>
        <strain evidence="2">CBS 141.50</strain>
    </source>
</reference>
<organism evidence="2 3">
    <name type="scientific">Dichotomopilus funicola</name>
    <dbReference type="NCBI Taxonomy" id="1934379"/>
    <lineage>
        <taxon>Eukaryota</taxon>
        <taxon>Fungi</taxon>
        <taxon>Dikarya</taxon>
        <taxon>Ascomycota</taxon>
        <taxon>Pezizomycotina</taxon>
        <taxon>Sordariomycetes</taxon>
        <taxon>Sordariomycetidae</taxon>
        <taxon>Sordariales</taxon>
        <taxon>Chaetomiaceae</taxon>
        <taxon>Dichotomopilus</taxon>
    </lineage>
</organism>
<evidence type="ECO:0000256" key="1">
    <source>
        <dbReference type="SAM" id="MobiDB-lite"/>
    </source>
</evidence>
<name>A0AAN6V3Z8_9PEZI</name>
<dbReference type="Proteomes" id="UP001302676">
    <property type="component" value="Unassembled WGS sequence"/>
</dbReference>
<evidence type="ECO:0000313" key="2">
    <source>
        <dbReference type="EMBL" id="KAK4144329.1"/>
    </source>
</evidence>
<feature type="compositionally biased region" description="Polar residues" evidence="1">
    <location>
        <begin position="1"/>
        <end position="15"/>
    </location>
</feature>
<comment type="caution">
    <text evidence="2">The sequence shown here is derived from an EMBL/GenBank/DDBJ whole genome shotgun (WGS) entry which is preliminary data.</text>
</comment>
<dbReference type="RefSeq" id="XP_062637700.1">
    <property type="nucleotide sequence ID" value="XM_062780491.1"/>
</dbReference>